<gene>
    <name evidence="1" type="ORF">UFOVP639_24</name>
</gene>
<organism evidence="1">
    <name type="scientific">uncultured Caudovirales phage</name>
    <dbReference type="NCBI Taxonomy" id="2100421"/>
    <lineage>
        <taxon>Viruses</taxon>
        <taxon>Duplodnaviria</taxon>
        <taxon>Heunggongvirae</taxon>
        <taxon>Uroviricota</taxon>
        <taxon>Caudoviricetes</taxon>
        <taxon>Peduoviridae</taxon>
        <taxon>Maltschvirus</taxon>
        <taxon>Maltschvirus maltsch</taxon>
    </lineage>
</organism>
<reference evidence="1" key="1">
    <citation type="submission" date="2020-04" db="EMBL/GenBank/DDBJ databases">
        <authorList>
            <person name="Chiriac C."/>
            <person name="Salcher M."/>
            <person name="Ghai R."/>
            <person name="Kavagutti S V."/>
        </authorList>
    </citation>
    <scope>NUCLEOTIDE SEQUENCE</scope>
</reference>
<name>A0A6J5N9C2_9CAUD</name>
<accession>A0A6J5N9C2</accession>
<proteinExistence type="predicted"/>
<dbReference type="EMBL" id="LR796603">
    <property type="protein sequence ID" value="CAB4153723.1"/>
    <property type="molecule type" value="Genomic_DNA"/>
</dbReference>
<sequence>MAKKKEPSLKAAGLGDLIEKATSALGIEKCESCEQRRINFNKMFPWLKSNRDFTKEESAFVNRIKSNPVIQSEDLDALFILYNDVFSSKLEKCQCSGLVAKMVERLAAFA</sequence>
<protein>
    <submittedName>
        <fullName evidence="1">Uncharacterized protein</fullName>
    </submittedName>
</protein>
<evidence type="ECO:0000313" key="1">
    <source>
        <dbReference type="EMBL" id="CAB4153723.1"/>
    </source>
</evidence>